<gene>
    <name evidence="1" type="primary">SIFV2_gp04</name>
</gene>
<reference evidence="1" key="1">
    <citation type="journal article" date="2014" name="Mol. Microbiol.">
        <title>Inter-viral conflicts that exploit host CRISPR immune systems of Sulfolobus.</title>
        <authorList>
            <person name="Erdmann S."/>
            <person name="Le Moine Bauer S."/>
            <person name="Garrett R.A."/>
        </authorList>
    </citation>
    <scope>NUCLEOTIDE SEQUENCE [LARGE SCALE GENOMIC DNA]</scope>
</reference>
<organism evidence="1">
    <name type="scientific">Sulfolobus islandicus filamentous virus 2</name>
    <dbReference type="NCBI Taxonomy" id="1902331"/>
    <lineage>
        <taxon>Viruses</taxon>
        <taxon>Adnaviria</taxon>
        <taxon>Zilligvirae</taxon>
        <taxon>Taleaviricota</taxon>
        <taxon>Tokiviricetes</taxon>
        <taxon>Ligamenvirales</taxon>
        <taxon>Lipothrixviridae</taxon>
        <taxon>Betalipothrixvirus</taxon>
        <taxon>Betalipothrixvirus hveragerdiense</taxon>
        <taxon>Sulfolobus islandicus filamentous virus</taxon>
    </lineage>
</organism>
<dbReference type="EMBL" id="KX467643">
    <property type="protein sequence ID" value="AOS58359.1"/>
    <property type="molecule type" value="Genomic_DNA"/>
</dbReference>
<name>A0A1D8BJ63_SIFV</name>
<reference evidence="1" key="2">
    <citation type="submission" date="2016-06" db="EMBL/GenBank/DDBJ databases">
        <authorList>
            <person name="Kjaerup R.B."/>
            <person name="Dalgaard T.S."/>
            <person name="Juul-Madsen H.R."/>
        </authorList>
    </citation>
    <scope>NUCLEOTIDE SEQUENCE</scope>
</reference>
<evidence type="ECO:0000313" key="1">
    <source>
        <dbReference type="EMBL" id="AOS58359.1"/>
    </source>
</evidence>
<accession>A0A1D8BJ63</accession>
<dbReference type="Proteomes" id="UP000223173">
    <property type="component" value="Segment"/>
</dbReference>
<proteinExistence type="predicted"/>
<protein>
    <submittedName>
        <fullName evidence="1">Lipothrixviral RHH transcriptional regulator</fullName>
    </submittedName>
</protein>
<sequence length="94" mass="10854">MIKKIIITTIDTPTDDKNVKFLVGLAKLIGKNEISFGEDKILKKDVSKNDELREITQEIISKYKEKVPSIVKFKEGKIKSDGKIIIRWEYENKS</sequence>